<dbReference type="Proteomes" id="UP000701801">
    <property type="component" value="Unassembled WGS sequence"/>
</dbReference>
<proteinExistence type="predicted"/>
<comment type="caution">
    <text evidence="2">The sequence shown here is derived from an EMBL/GenBank/DDBJ whole genome shotgun (WGS) entry which is preliminary data.</text>
</comment>
<gene>
    <name evidence="2" type="ORF">HYALB_00000243</name>
</gene>
<evidence type="ECO:0000256" key="1">
    <source>
        <dbReference type="SAM" id="MobiDB-lite"/>
    </source>
</evidence>
<reference evidence="2" key="1">
    <citation type="submission" date="2021-07" db="EMBL/GenBank/DDBJ databases">
        <authorList>
            <person name="Durling M."/>
        </authorList>
    </citation>
    <scope>NUCLEOTIDE SEQUENCE</scope>
</reference>
<feature type="region of interest" description="Disordered" evidence="1">
    <location>
        <begin position="82"/>
        <end position="102"/>
    </location>
</feature>
<dbReference type="EMBL" id="CAJVRM010000296">
    <property type="protein sequence ID" value="CAG8979110.1"/>
    <property type="molecule type" value="Genomic_DNA"/>
</dbReference>
<accession>A0A9N9Q481</accession>
<organism evidence="2 3">
    <name type="scientific">Hymenoscyphus albidus</name>
    <dbReference type="NCBI Taxonomy" id="595503"/>
    <lineage>
        <taxon>Eukaryota</taxon>
        <taxon>Fungi</taxon>
        <taxon>Dikarya</taxon>
        <taxon>Ascomycota</taxon>
        <taxon>Pezizomycotina</taxon>
        <taxon>Leotiomycetes</taxon>
        <taxon>Helotiales</taxon>
        <taxon>Helotiaceae</taxon>
        <taxon>Hymenoscyphus</taxon>
    </lineage>
</organism>
<sequence length="102" mass="11394">MSIHREGWLENSFYSNLNQPPEGYRTRKKFKGLDLPRPQPAGAILQSPQALKSLNGQPMILAGPVPMPLIATQGKTREEWTEEQKQKGKTMVSLGDMTATDE</sequence>
<keyword evidence="3" id="KW-1185">Reference proteome</keyword>
<protein>
    <submittedName>
        <fullName evidence="2">Uncharacterized protein</fullName>
    </submittedName>
</protein>
<name>A0A9N9Q481_9HELO</name>
<evidence type="ECO:0000313" key="3">
    <source>
        <dbReference type="Proteomes" id="UP000701801"/>
    </source>
</evidence>
<evidence type="ECO:0000313" key="2">
    <source>
        <dbReference type="EMBL" id="CAG8979110.1"/>
    </source>
</evidence>
<dbReference type="OrthoDB" id="10472832at2759"/>
<dbReference type="AlphaFoldDB" id="A0A9N9Q481"/>